<dbReference type="AlphaFoldDB" id="A0A238VVP7"/>
<evidence type="ECO:0000313" key="1">
    <source>
        <dbReference type="EMBL" id="SNR38380.1"/>
    </source>
</evidence>
<gene>
    <name evidence="1" type="ORF">SAMN06264855_104139</name>
</gene>
<name>A0A238VVP7_HALVU</name>
<accession>A0A238VVP7</accession>
<organism evidence="1 2">
    <name type="scientific">Halorubrum vacuolatum</name>
    <name type="common">Natronobacterium vacuolatum</name>
    <dbReference type="NCBI Taxonomy" id="63740"/>
    <lineage>
        <taxon>Archaea</taxon>
        <taxon>Methanobacteriati</taxon>
        <taxon>Methanobacteriota</taxon>
        <taxon>Stenosarchaea group</taxon>
        <taxon>Halobacteria</taxon>
        <taxon>Halobacteriales</taxon>
        <taxon>Haloferacaceae</taxon>
        <taxon>Halorubrum</taxon>
    </lineage>
</organism>
<dbReference type="InterPro" id="IPR009870">
    <property type="entry name" value="DUF1424"/>
</dbReference>
<evidence type="ECO:0000313" key="2">
    <source>
        <dbReference type="Proteomes" id="UP000198397"/>
    </source>
</evidence>
<proteinExistence type="predicted"/>
<dbReference type="EMBL" id="FZNQ01000004">
    <property type="protein sequence ID" value="SNR38380.1"/>
    <property type="molecule type" value="Genomic_DNA"/>
</dbReference>
<sequence length="385" mass="43658">MPKRANRPISVREGTSIREEATVEKYGDNGFRSATWSNTLRAFLTWYNGYRSAHRVFKSPDGERVRAPLTNSHQPNYGDKYYARIKALERQITAEYDDLHVAMLTLSGSSRNGSGGWRCPADHLRDVVNSFRPDEGRGVYHALYDSLSGKEWEYALVAEHHKTGYGHIHIAIFVDGAIDESDFHPAIDAHLRVCDIAHRDAHDYYSPDPDNRPISVRRVDTDLSPEEYEQYEDVGNLGSYIGEYIGSYGEELFDRNVDELIFRASCWATGTQMVRFSTGANELIDREFDAEESDVEAVAIPNPSFDPETDATPETDEKPVEIVNEGWSLEGIGRVDRDGETIFDIQRSAVQYQKIEGAEHLDPPNYQPSDRPVCRTTDAHLNTFR</sequence>
<dbReference type="OrthoDB" id="331674at2157"/>
<dbReference type="Pfam" id="PF07232">
    <property type="entry name" value="DUF1424"/>
    <property type="match status" value="1"/>
</dbReference>
<keyword evidence="2" id="KW-1185">Reference proteome</keyword>
<protein>
    <submittedName>
        <fullName evidence="1">Putative rep protein</fullName>
    </submittedName>
</protein>
<dbReference type="Proteomes" id="UP000198397">
    <property type="component" value="Unassembled WGS sequence"/>
</dbReference>
<reference evidence="1 2" key="1">
    <citation type="submission" date="2017-06" db="EMBL/GenBank/DDBJ databases">
        <authorList>
            <person name="Kim H.J."/>
            <person name="Triplett B.A."/>
        </authorList>
    </citation>
    <scope>NUCLEOTIDE SEQUENCE [LARGE SCALE GENOMIC DNA]</scope>
    <source>
        <strain evidence="1 2">DSM 8800</strain>
    </source>
</reference>